<dbReference type="Gene3D" id="3.10.450.40">
    <property type="match status" value="1"/>
</dbReference>
<sequence length="139" mass="15561">MKERRLLERIAAYEAGGERSHVTRVDVLLESILAHLTRILNTRQGSVPIDLEFGVPDFTNLASSFSAGSVQEIIADITRMLRRYEPRLRLPRVEVVDGGNELLSLSFAIEGTVAVDDRDIPIRFATRVSSDGRVSVRRN</sequence>
<evidence type="ECO:0000313" key="3">
    <source>
        <dbReference type="Proteomes" id="UP000035963"/>
    </source>
</evidence>
<dbReference type="PANTHER" id="PTHR38595">
    <property type="entry name" value="CYTOPLASMIC PROTEIN-RELATED"/>
    <property type="match status" value="1"/>
</dbReference>
<dbReference type="EMBL" id="AEJF01000217">
    <property type="protein sequence ID" value="KLU21465.1"/>
    <property type="molecule type" value="Genomic_DNA"/>
</dbReference>
<gene>
    <name evidence="2" type="ORF">EOS_35865</name>
</gene>
<feature type="domain" description="IraD/Gp25-like" evidence="1">
    <location>
        <begin position="28"/>
        <end position="116"/>
    </location>
</feature>
<dbReference type="PATRIC" id="fig|908627.4.peg.8018"/>
<dbReference type="InterPro" id="IPR007048">
    <property type="entry name" value="IraD/Gp25-like"/>
</dbReference>
<dbReference type="InterPro" id="IPR017737">
    <property type="entry name" value="TssE1-like"/>
</dbReference>
<organism evidence="2 3">
    <name type="scientific">Caballeronia mineralivorans PML1(12)</name>
    <dbReference type="NCBI Taxonomy" id="908627"/>
    <lineage>
        <taxon>Bacteria</taxon>
        <taxon>Pseudomonadati</taxon>
        <taxon>Pseudomonadota</taxon>
        <taxon>Betaproteobacteria</taxon>
        <taxon>Burkholderiales</taxon>
        <taxon>Burkholderiaceae</taxon>
        <taxon>Caballeronia</taxon>
    </lineage>
</organism>
<evidence type="ECO:0000313" key="2">
    <source>
        <dbReference type="EMBL" id="KLU21465.1"/>
    </source>
</evidence>
<dbReference type="NCBIfam" id="TIGR03357">
    <property type="entry name" value="VI_zyme"/>
    <property type="match status" value="1"/>
</dbReference>
<dbReference type="SUPFAM" id="SSF160719">
    <property type="entry name" value="gpW/gp25-like"/>
    <property type="match status" value="1"/>
</dbReference>
<accession>A0A0J1CL26</accession>
<protein>
    <submittedName>
        <fullName evidence="2">Type VI secretion protein</fullName>
    </submittedName>
</protein>
<comment type="caution">
    <text evidence="2">The sequence shown here is derived from an EMBL/GenBank/DDBJ whole genome shotgun (WGS) entry which is preliminary data.</text>
</comment>
<dbReference type="PANTHER" id="PTHR38595:SF2">
    <property type="entry name" value="TYPE VI SECRETION SYSTEM BASEPLATE SUBUNIT TSSE"/>
    <property type="match status" value="1"/>
</dbReference>
<dbReference type="Proteomes" id="UP000035963">
    <property type="component" value="Unassembled WGS sequence"/>
</dbReference>
<dbReference type="InterPro" id="IPR053176">
    <property type="entry name" value="T6SS_TssE1-like"/>
</dbReference>
<dbReference type="OrthoDB" id="1524306at2"/>
<proteinExistence type="predicted"/>
<name>A0A0J1CL26_9BURK</name>
<dbReference type="RefSeq" id="WP_047896971.1">
    <property type="nucleotide sequence ID" value="NZ_AEJF01000217.1"/>
</dbReference>
<dbReference type="AlphaFoldDB" id="A0A0J1CL26"/>
<dbReference type="Pfam" id="PF04965">
    <property type="entry name" value="GPW_gp25"/>
    <property type="match status" value="1"/>
</dbReference>
<evidence type="ECO:0000259" key="1">
    <source>
        <dbReference type="Pfam" id="PF04965"/>
    </source>
</evidence>
<keyword evidence="3" id="KW-1185">Reference proteome</keyword>
<reference evidence="2 3" key="1">
    <citation type="journal article" date="2015" name="Genome Announc.">
        <title>Draft Genome Sequence of Burkholderia sp. Strain PML1(12), an Ectomycorrhizosphere-Inhabiting Bacterium with Effective Mineral-Weathering Ability.</title>
        <authorList>
            <person name="Uroz S."/>
            <person name="Oger P."/>
        </authorList>
    </citation>
    <scope>NUCLEOTIDE SEQUENCE [LARGE SCALE GENOMIC DNA]</scope>
    <source>
        <strain evidence="3">PML1(12)</strain>
    </source>
</reference>